<keyword evidence="4" id="KW-1185">Reference proteome</keyword>
<reference evidence="3 4" key="1">
    <citation type="submission" date="2020-08" db="EMBL/GenBank/DDBJ databases">
        <title>Genomic Encyclopedia of Type Strains, Phase IV (KMG-IV): sequencing the most valuable type-strain genomes for metagenomic binning, comparative biology and taxonomic classification.</title>
        <authorList>
            <person name="Goeker M."/>
        </authorList>
    </citation>
    <scope>NUCLEOTIDE SEQUENCE [LARGE SCALE GENOMIC DNA]</scope>
    <source>
        <strain evidence="3 4">DSM 27026</strain>
    </source>
</reference>
<feature type="signal peptide" evidence="1">
    <location>
        <begin position="1"/>
        <end position="21"/>
    </location>
</feature>
<proteinExistence type="predicted"/>
<dbReference type="Proteomes" id="UP000553706">
    <property type="component" value="Unassembled WGS sequence"/>
</dbReference>
<evidence type="ECO:0000259" key="2">
    <source>
        <dbReference type="Pfam" id="PF10030"/>
    </source>
</evidence>
<organism evidence="3 4">
    <name type="scientific">Acidocella aromatica</name>
    <dbReference type="NCBI Taxonomy" id="1303579"/>
    <lineage>
        <taxon>Bacteria</taxon>
        <taxon>Pseudomonadati</taxon>
        <taxon>Pseudomonadota</taxon>
        <taxon>Alphaproteobacteria</taxon>
        <taxon>Acetobacterales</taxon>
        <taxon>Acidocellaceae</taxon>
        <taxon>Acidocella</taxon>
    </lineage>
</organism>
<sequence>MLRKSLLPLLLLGGCAVQNHAPPFANVPYEPFSRSAAVAVAMDEWRLWGEHVDDNGGAGYVQTGATMPERQQGLWQRVGEYWWEGMNAGDQTSGWTGKHDGAGRVFPVPENGQYAWSAAFISYVMRIAGAGRDFPYGADHATYINAAARHEAHGLLDAEDPANYAPRLGDLACFPRGSARNLTFADLPTTSSFPAHCGIIVGGGVDSVTIVGGNVDDAVTMEHLQTNATGELQGNRENWFVVLRVNYASP</sequence>
<dbReference type="InterPro" id="IPR019262">
    <property type="entry name" value="DUF2272"/>
</dbReference>
<dbReference type="RefSeq" id="WP_183265024.1">
    <property type="nucleotide sequence ID" value="NZ_JACHFJ010000001.1"/>
</dbReference>
<comment type="caution">
    <text evidence="3">The sequence shown here is derived from an EMBL/GenBank/DDBJ whole genome shotgun (WGS) entry which is preliminary data.</text>
</comment>
<gene>
    <name evidence="3" type="ORF">HNP71_000247</name>
</gene>
<accession>A0A840V8I4</accession>
<evidence type="ECO:0000313" key="4">
    <source>
        <dbReference type="Proteomes" id="UP000553706"/>
    </source>
</evidence>
<feature type="domain" description="DUF2272" evidence="2">
    <location>
        <begin position="69"/>
        <end position="245"/>
    </location>
</feature>
<protein>
    <recommendedName>
        <fullName evidence="2">DUF2272 domain-containing protein</fullName>
    </recommendedName>
</protein>
<dbReference type="AlphaFoldDB" id="A0A840V8I4"/>
<dbReference type="Pfam" id="PF10030">
    <property type="entry name" value="DUF2272"/>
    <property type="match status" value="1"/>
</dbReference>
<dbReference type="PROSITE" id="PS51257">
    <property type="entry name" value="PROKAR_LIPOPROTEIN"/>
    <property type="match status" value="1"/>
</dbReference>
<keyword evidence="1" id="KW-0732">Signal</keyword>
<dbReference type="EMBL" id="JACHFJ010000001">
    <property type="protein sequence ID" value="MBB5372023.1"/>
    <property type="molecule type" value="Genomic_DNA"/>
</dbReference>
<name>A0A840V8I4_9PROT</name>
<feature type="chain" id="PRO_5032545400" description="DUF2272 domain-containing protein" evidence="1">
    <location>
        <begin position="22"/>
        <end position="250"/>
    </location>
</feature>
<evidence type="ECO:0000313" key="3">
    <source>
        <dbReference type="EMBL" id="MBB5372023.1"/>
    </source>
</evidence>
<evidence type="ECO:0000256" key="1">
    <source>
        <dbReference type="SAM" id="SignalP"/>
    </source>
</evidence>